<accession>A0A7R9JLU8</accession>
<dbReference type="AlphaFoldDB" id="A0A7R9JLU8"/>
<keyword evidence="1" id="KW-0732">Signal</keyword>
<evidence type="ECO:0000256" key="1">
    <source>
        <dbReference type="SAM" id="SignalP"/>
    </source>
</evidence>
<organism evidence="2">
    <name type="scientific">Timema californicum</name>
    <name type="common">California timema</name>
    <name type="synonym">Walking stick</name>
    <dbReference type="NCBI Taxonomy" id="61474"/>
    <lineage>
        <taxon>Eukaryota</taxon>
        <taxon>Metazoa</taxon>
        <taxon>Ecdysozoa</taxon>
        <taxon>Arthropoda</taxon>
        <taxon>Hexapoda</taxon>
        <taxon>Insecta</taxon>
        <taxon>Pterygota</taxon>
        <taxon>Neoptera</taxon>
        <taxon>Polyneoptera</taxon>
        <taxon>Phasmatodea</taxon>
        <taxon>Timematodea</taxon>
        <taxon>Timematoidea</taxon>
        <taxon>Timematidae</taxon>
        <taxon>Timema</taxon>
    </lineage>
</organism>
<proteinExistence type="predicted"/>
<feature type="chain" id="PRO_5031394568" evidence="1">
    <location>
        <begin position="16"/>
        <end position="35"/>
    </location>
</feature>
<name>A0A7R9JLU8_TIMCA</name>
<protein>
    <submittedName>
        <fullName evidence="2">(California timema) hypothetical protein</fullName>
    </submittedName>
</protein>
<reference evidence="2" key="1">
    <citation type="submission" date="2020-11" db="EMBL/GenBank/DDBJ databases">
        <authorList>
            <person name="Tran Van P."/>
        </authorList>
    </citation>
    <scope>NUCLEOTIDE SEQUENCE</scope>
</reference>
<dbReference type="EMBL" id="OE229288">
    <property type="protein sequence ID" value="CAD7581735.1"/>
    <property type="molecule type" value="Genomic_DNA"/>
</dbReference>
<feature type="signal peptide" evidence="1">
    <location>
        <begin position="1"/>
        <end position="15"/>
    </location>
</feature>
<evidence type="ECO:0000313" key="2">
    <source>
        <dbReference type="EMBL" id="CAD7581735.1"/>
    </source>
</evidence>
<sequence length="35" mass="3440">MFVVATLATLAPTAAFSASATVTPTARGQTNLTSA</sequence>
<gene>
    <name evidence="2" type="ORF">TCMB3V08_LOCUS14268</name>
</gene>